<dbReference type="EMBL" id="CP157940">
    <property type="protein sequence ID" value="XBS55761.1"/>
    <property type="molecule type" value="Genomic_DNA"/>
</dbReference>
<accession>A0AAU7PVM3</accession>
<proteinExistence type="predicted"/>
<evidence type="ECO:0000313" key="1">
    <source>
        <dbReference type="EMBL" id="XBS55761.1"/>
    </source>
</evidence>
<protein>
    <submittedName>
        <fullName evidence="1">Uncharacterized protein</fullName>
    </submittedName>
</protein>
<organism evidence="1">
    <name type="scientific">Lacrimispora sp. BS-2</name>
    <dbReference type="NCBI Taxonomy" id="3151850"/>
    <lineage>
        <taxon>Bacteria</taxon>
        <taxon>Bacillati</taxon>
        <taxon>Bacillota</taxon>
        <taxon>Clostridia</taxon>
        <taxon>Lachnospirales</taxon>
        <taxon>Lachnospiraceae</taxon>
        <taxon>Lacrimispora</taxon>
    </lineage>
</organism>
<dbReference type="RefSeq" id="WP_349948410.1">
    <property type="nucleotide sequence ID" value="NZ_CP157940.1"/>
</dbReference>
<reference evidence="1" key="1">
    <citation type="submission" date="2024-06" db="EMBL/GenBank/DDBJ databases">
        <title>Lacrimispora cavernae sp. nov., a novel anaerobe isolated from bat guano pile inside a cave.</title>
        <authorList>
            <person name="Miller S.L."/>
            <person name="Lu N."/>
            <person name="King J."/>
            <person name="Sankaranarayanan K."/>
            <person name="Lawson P.A."/>
        </authorList>
    </citation>
    <scope>NUCLEOTIDE SEQUENCE</scope>
    <source>
        <strain evidence="1">BS-2</strain>
    </source>
</reference>
<sequence length="288" mass="32970">MLNSAMNYPYPILRNQAIDYKSGIFKADIKKTNRNDGFDLSIGYEVTNSRISELLEQGILAYALQIQCISTWYRKLEISRDNRQNIFIPSSTVHERVDLCPCIIALTNILDFSNEDFSEDFEGISFSINKGEAVAIGERQKFDAIYKNDIIKKGDPIVHFINDENCSVMFCEWEYATIQIHLPKKQYEQYNLIGEYEPWKIPLLNAIYVVPTIVQAISEVCRDELHGENGYLSRYAWYKTLKVLIAKAANGEDNKYKKLLNDPIGTAQLLLNDNSAQSLELLSKAAKQ</sequence>
<gene>
    <name evidence="1" type="ORF">ABFV83_08240</name>
</gene>
<name>A0AAU7PVM3_9FIRM</name>
<dbReference type="AlphaFoldDB" id="A0AAU7PVM3"/>